<accession>A0ABC9N7F4</accession>
<organism evidence="1 2">
    <name type="scientific">Bacteroides uniformis (strain ATCC 8492 / DSM 6597 / CCUG 4942 / CIP 103695 / JCM 5828 / KCTC 5204 / NCTC 13054 / VPI 0061)</name>
    <dbReference type="NCBI Taxonomy" id="411479"/>
    <lineage>
        <taxon>Bacteria</taxon>
        <taxon>Pseudomonadati</taxon>
        <taxon>Bacteroidota</taxon>
        <taxon>Bacteroidia</taxon>
        <taxon>Bacteroidales</taxon>
        <taxon>Bacteroidaceae</taxon>
        <taxon>Bacteroides</taxon>
    </lineage>
</organism>
<dbReference type="AlphaFoldDB" id="A0ABC9N7F4"/>
<comment type="caution">
    <text evidence="1">The sequence shown here is derived from an EMBL/GenBank/DDBJ whole genome shotgun (WGS) entry which is preliminary data.</text>
</comment>
<reference evidence="1" key="2">
    <citation type="submission" date="2013-11" db="EMBL/GenBank/DDBJ databases">
        <title>Draft genome sequence of Bacteroides uniformis (ATCC 8492).</title>
        <authorList>
            <person name="Sudarsanam P."/>
            <person name="Ley R."/>
            <person name="Guruge J."/>
            <person name="Turnbaugh P.J."/>
            <person name="Mahowald M."/>
            <person name="Liep D."/>
            <person name="Gordon J."/>
        </authorList>
    </citation>
    <scope>NUCLEOTIDE SEQUENCE</scope>
    <source>
        <strain evidence="1">ATCC 8492</strain>
    </source>
</reference>
<evidence type="ECO:0000313" key="2">
    <source>
        <dbReference type="Proteomes" id="UP000004110"/>
    </source>
</evidence>
<sequence>MSSVTKIMQNRKQYKISLLIFNTEVKPGLLKSRNNFGVF</sequence>
<name>A0ABC9N7F4_BACUC</name>
<dbReference type="EMBL" id="AAYH02000047">
    <property type="protein sequence ID" value="EDO52628.1"/>
    <property type="molecule type" value="Genomic_DNA"/>
</dbReference>
<keyword evidence="2" id="KW-1185">Reference proteome</keyword>
<dbReference type="Proteomes" id="UP000004110">
    <property type="component" value="Unassembled WGS sequence"/>
</dbReference>
<protein>
    <submittedName>
        <fullName evidence="1">Uncharacterized protein</fullName>
    </submittedName>
</protein>
<evidence type="ECO:0000313" key="1">
    <source>
        <dbReference type="EMBL" id="EDO52628.1"/>
    </source>
</evidence>
<gene>
    <name evidence="1" type="ORF">BACUNI_03421</name>
</gene>
<proteinExistence type="predicted"/>
<reference evidence="1" key="1">
    <citation type="submission" date="2007-06" db="EMBL/GenBank/DDBJ databases">
        <authorList>
            <person name="Fulton L."/>
            <person name="Clifton S."/>
            <person name="Fulton B."/>
            <person name="Xu J."/>
            <person name="Minx P."/>
            <person name="Pepin K.H."/>
            <person name="Johnson M."/>
            <person name="Thiruvilangam P."/>
            <person name="Bhonagiri V."/>
            <person name="Nash W.E."/>
            <person name="Mardis E.R."/>
            <person name="Wilson R.K."/>
        </authorList>
    </citation>
    <scope>NUCLEOTIDE SEQUENCE [LARGE SCALE GENOMIC DNA]</scope>
    <source>
        <strain evidence="1">ATCC 8492</strain>
    </source>
</reference>